<keyword evidence="2" id="KW-1185">Reference proteome</keyword>
<name>A0ABV5HRJ5_9VIBR</name>
<comment type="caution">
    <text evidence="1">The sequence shown here is derived from an EMBL/GenBank/DDBJ whole genome shotgun (WGS) entry which is preliminary data.</text>
</comment>
<evidence type="ECO:0000313" key="2">
    <source>
        <dbReference type="Proteomes" id="UP001589645"/>
    </source>
</evidence>
<dbReference type="EMBL" id="JBHMEP010000006">
    <property type="protein sequence ID" value="MFB9136724.1"/>
    <property type="molecule type" value="Genomic_DNA"/>
</dbReference>
<gene>
    <name evidence="1" type="ORF">ACFFUV_17285</name>
</gene>
<sequence>MRSNTIQRMVVNEMRRMYDSGSPDRLTFSWDSNSYTADQVSYAQLELLRARSRHQARNNDYVIRLIQILKDNIVGAQGFKLRSKVIDFNGKPDRPARQAIERAWMRFVEDSNLVEIEQLLIDGLATDGEALCYLRVERNGNIVPTLIDPVRLDINFNEELDNGNVVRMGIEYDSHVNPVAYHINDDYQSHHPSVGASQESQKRTRIPALQMLHLFRKNFIGQKRGTPWIAPSLGRLFQLGEAEKAALTAFRIGAAKMGFFRSDEDEEYTGDGESGDMMLNAEAGTFENIGSLKFEAFDPTYPSGDYAPFVERILKGVSSGLGVDYHSLGNDLSGVNYSSARVGMLETREYFKTIQGWIIHSFLKPLFKLWLDTSLLYQRITIGQRPLSRGLDYYLPAQFVGRRWDWVDPKNEAMAKKTQYDMRTVSLSQIIRERGDEPEDVFREIAEENELMEQLGISAQQVLSKLEAEDEPKEDTE</sequence>
<reference evidence="1 2" key="1">
    <citation type="submission" date="2024-09" db="EMBL/GenBank/DDBJ databases">
        <authorList>
            <person name="Sun Q."/>
            <person name="Mori K."/>
        </authorList>
    </citation>
    <scope>NUCLEOTIDE SEQUENCE [LARGE SCALE GENOMIC DNA]</scope>
    <source>
        <strain evidence="1 2">CECT 8064</strain>
    </source>
</reference>
<accession>A0ABV5HRJ5</accession>
<evidence type="ECO:0000313" key="1">
    <source>
        <dbReference type="EMBL" id="MFB9136724.1"/>
    </source>
</evidence>
<dbReference type="NCBIfam" id="TIGR01539">
    <property type="entry name" value="portal_lambda"/>
    <property type="match status" value="1"/>
</dbReference>
<proteinExistence type="predicted"/>
<dbReference type="Proteomes" id="UP001589645">
    <property type="component" value="Unassembled WGS sequence"/>
</dbReference>
<dbReference type="InterPro" id="IPR006429">
    <property type="entry name" value="Phage_lambda_portal"/>
</dbReference>
<dbReference type="Pfam" id="PF05136">
    <property type="entry name" value="Phage_portal_2"/>
    <property type="match status" value="1"/>
</dbReference>
<protein>
    <submittedName>
        <fullName evidence="1">Phage portal protein</fullName>
    </submittedName>
</protein>
<dbReference type="RefSeq" id="WP_390195120.1">
    <property type="nucleotide sequence ID" value="NZ_JBHMEP010000006.1"/>
</dbReference>
<organism evidence="1 2">
    <name type="scientific">Vibrio olivae</name>
    <dbReference type="NCBI Taxonomy" id="1243002"/>
    <lineage>
        <taxon>Bacteria</taxon>
        <taxon>Pseudomonadati</taxon>
        <taxon>Pseudomonadota</taxon>
        <taxon>Gammaproteobacteria</taxon>
        <taxon>Vibrionales</taxon>
        <taxon>Vibrionaceae</taxon>
        <taxon>Vibrio</taxon>
    </lineage>
</organism>